<evidence type="ECO:0000313" key="3">
    <source>
        <dbReference type="Proteomes" id="UP001485043"/>
    </source>
</evidence>
<keyword evidence="3" id="KW-1185">Reference proteome</keyword>
<protein>
    <submittedName>
        <fullName evidence="2">Uncharacterized protein</fullName>
    </submittedName>
</protein>
<name>A0AAW1SW63_9CHLO</name>
<evidence type="ECO:0000313" key="2">
    <source>
        <dbReference type="EMBL" id="KAK9861051.1"/>
    </source>
</evidence>
<reference evidence="2 3" key="1">
    <citation type="journal article" date="2024" name="Nat. Commun.">
        <title>Phylogenomics reveals the evolutionary origins of lichenization in chlorophyte algae.</title>
        <authorList>
            <person name="Puginier C."/>
            <person name="Libourel C."/>
            <person name="Otte J."/>
            <person name="Skaloud P."/>
            <person name="Haon M."/>
            <person name="Grisel S."/>
            <person name="Petersen M."/>
            <person name="Berrin J.G."/>
            <person name="Delaux P.M."/>
            <person name="Dal Grande F."/>
            <person name="Keller J."/>
        </authorList>
    </citation>
    <scope>NUCLEOTIDE SEQUENCE [LARGE SCALE GENOMIC DNA]</scope>
    <source>
        <strain evidence="2 3">SAG 2523</strain>
    </source>
</reference>
<dbReference type="EMBL" id="JALJOV010000822">
    <property type="protein sequence ID" value="KAK9861051.1"/>
    <property type="molecule type" value="Genomic_DNA"/>
</dbReference>
<dbReference type="AlphaFoldDB" id="A0AAW1SW63"/>
<dbReference type="Proteomes" id="UP001485043">
    <property type="component" value="Unassembled WGS sequence"/>
</dbReference>
<gene>
    <name evidence="2" type="ORF">WJX84_004134</name>
</gene>
<accession>A0AAW1SW63</accession>
<sequence>MASGAPPTRTAPEVPAATCAASVASDTQGQHGEGPVANDVILGRFAQASRCRNGRRDLGHEDVGSETSRAQIREARGELGQHPDLCYEAGRLPSVVCFVKTRVDVVVRRPPLT</sequence>
<evidence type="ECO:0000256" key="1">
    <source>
        <dbReference type="SAM" id="MobiDB-lite"/>
    </source>
</evidence>
<organism evidence="2 3">
    <name type="scientific">Apatococcus fuscideae</name>
    <dbReference type="NCBI Taxonomy" id="2026836"/>
    <lineage>
        <taxon>Eukaryota</taxon>
        <taxon>Viridiplantae</taxon>
        <taxon>Chlorophyta</taxon>
        <taxon>core chlorophytes</taxon>
        <taxon>Trebouxiophyceae</taxon>
        <taxon>Chlorellales</taxon>
        <taxon>Chlorellaceae</taxon>
        <taxon>Apatococcus</taxon>
    </lineage>
</organism>
<proteinExistence type="predicted"/>
<comment type="caution">
    <text evidence="2">The sequence shown here is derived from an EMBL/GenBank/DDBJ whole genome shotgun (WGS) entry which is preliminary data.</text>
</comment>
<feature type="region of interest" description="Disordered" evidence="1">
    <location>
        <begin position="1"/>
        <end position="36"/>
    </location>
</feature>